<dbReference type="PANTHER" id="PTHR22950:SF652">
    <property type="entry name" value="TRANSMEMBRANE AMINO ACID TRANSPORTER FAMILY PROTEIN"/>
    <property type="match status" value="1"/>
</dbReference>
<keyword evidence="4 5" id="KW-0472">Membrane</keyword>
<dbReference type="Proteomes" id="UP001497525">
    <property type="component" value="Unassembled WGS sequence"/>
</dbReference>
<name>A0AAV2TF32_CALDB</name>
<accession>A0AAV2TF32</accession>
<organism evidence="7 8">
    <name type="scientific">Calicophoron daubneyi</name>
    <name type="common">Rumen fluke</name>
    <name type="synonym">Paramphistomum daubneyi</name>
    <dbReference type="NCBI Taxonomy" id="300641"/>
    <lineage>
        <taxon>Eukaryota</taxon>
        <taxon>Metazoa</taxon>
        <taxon>Spiralia</taxon>
        <taxon>Lophotrochozoa</taxon>
        <taxon>Platyhelminthes</taxon>
        <taxon>Trematoda</taxon>
        <taxon>Digenea</taxon>
        <taxon>Plagiorchiida</taxon>
        <taxon>Pronocephalata</taxon>
        <taxon>Paramphistomoidea</taxon>
        <taxon>Paramphistomidae</taxon>
        <taxon>Calicophoron</taxon>
    </lineage>
</organism>
<dbReference type="AlphaFoldDB" id="A0AAV2TF32"/>
<keyword evidence="3 5" id="KW-1133">Transmembrane helix</keyword>
<comment type="subcellular location">
    <subcellularLocation>
        <location evidence="1">Membrane</location>
        <topology evidence="1">Multi-pass membrane protein</topology>
    </subcellularLocation>
</comment>
<feature type="transmembrane region" description="Helical" evidence="5">
    <location>
        <begin position="187"/>
        <end position="205"/>
    </location>
</feature>
<protein>
    <recommendedName>
        <fullName evidence="6">Amino acid transporter transmembrane domain-containing protein</fullName>
    </recommendedName>
</protein>
<dbReference type="GO" id="GO:0016020">
    <property type="term" value="C:membrane"/>
    <property type="evidence" value="ECO:0007669"/>
    <property type="project" value="UniProtKB-SubCell"/>
</dbReference>
<keyword evidence="2 5" id="KW-0812">Transmembrane</keyword>
<feature type="transmembrane region" description="Helical" evidence="5">
    <location>
        <begin position="109"/>
        <end position="131"/>
    </location>
</feature>
<feature type="transmembrane region" description="Helical" evidence="5">
    <location>
        <begin position="60"/>
        <end position="88"/>
    </location>
</feature>
<evidence type="ECO:0000313" key="8">
    <source>
        <dbReference type="Proteomes" id="UP001497525"/>
    </source>
</evidence>
<evidence type="ECO:0000256" key="5">
    <source>
        <dbReference type="SAM" id="Phobius"/>
    </source>
</evidence>
<feature type="transmembrane region" description="Helical" evidence="5">
    <location>
        <begin position="35"/>
        <end position="54"/>
    </location>
</feature>
<feature type="transmembrane region" description="Helical" evidence="5">
    <location>
        <begin position="354"/>
        <end position="374"/>
    </location>
</feature>
<feature type="transmembrane region" description="Helical" evidence="5">
    <location>
        <begin position="380"/>
        <end position="399"/>
    </location>
</feature>
<evidence type="ECO:0000256" key="3">
    <source>
        <dbReference type="ARBA" id="ARBA00022989"/>
    </source>
</evidence>
<feature type="transmembrane region" description="Helical" evidence="5">
    <location>
        <begin position="259"/>
        <end position="280"/>
    </location>
</feature>
<feature type="domain" description="Amino acid transporter transmembrane" evidence="6">
    <location>
        <begin position="35"/>
        <end position="429"/>
    </location>
</feature>
<reference evidence="7" key="1">
    <citation type="submission" date="2024-06" db="EMBL/GenBank/DDBJ databases">
        <authorList>
            <person name="Liu X."/>
            <person name="Lenzi L."/>
            <person name="Haldenby T S."/>
            <person name="Uol C."/>
        </authorList>
    </citation>
    <scope>NUCLEOTIDE SEQUENCE</scope>
</reference>
<dbReference type="Pfam" id="PF01490">
    <property type="entry name" value="Aa_trans"/>
    <property type="match status" value="1"/>
</dbReference>
<evidence type="ECO:0000256" key="4">
    <source>
        <dbReference type="ARBA" id="ARBA00023136"/>
    </source>
</evidence>
<evidence type="ECO:0000259" key="6">
    <source>
        <dbReference type="Pfam" id="PF01490"/>
    </source>
</evidence>
<gene>
    <name evidence="7" type="ORF">CDAUBV1_LOCUS9155</name>
</gene>
<comment type="caution">
    <text evidence="7">The sequence shown here is derived from an EMBL/GenBank/DDBJ whole genome shotgun (WGS) entry which is preliminary data.</text>
</comment>
<sequence>MNDYLNTSRAEWGTSDKVPEVSANDTARKDLGTPWYSSVLIIINAAIGAGILNFPSSYHLAGGMATAISFQAILCLIAIGSSVILAYCADRGKTGTYQETLKACCGEKIHTVCSFTLILYTFGCCIAYLIIIGDMWDKVFDYAVTDPVTRDSWFLDRRFFISITSFAVILPVCFAKQIGFLRYGSGIGVLGVVYIVILIIVEYFSELPPRGYIKTSPDSWSDVFYVLPVICFGYQCHISSVPVYAGLRGRPNLRLYAMVAGLALSTCFVTYCATGVFGYLSFGSHVSPDVLVDYPPTGQVMAGLALLAVNIYTSYPILHFCGRSSLATVTLHYSGWSDKEWNTIERRFRYSSTVIWYAVSLLLALFVPNIGSIIGILGSLAAFFIFIYPGLALLTLTLHENPKEISKKFKVIIAVSIFYVILGTFIFGLSLSQSIMHLIKTI</sequence>
<evidence type="ECO:0000313" key="7">
    <source>
        <dbReference type="EMBL" id="CAL5135093.1"/>
    </source>
</evidence>
<dbReference type="PANTHER" id="PTHR22950">
    <property type="entry name" value="AMINO ACID TRANSPORTER"/>
    <property type="match status" value="1"/>
</dbReference>
<feature type="transmembrane region" description="Helical" evidence="5">
    <location>
        <begin position="300"/>
        <end position="318"/>
    </location>
</feature>
<proteinExistence type="predicted"/>
<dbReference type="GO" id="GO:0015179">
    <property type="term" value="F:L-amino acid transmembrane transporter activity"/>
    <property type="evidence" value="ECO:0007669"/>
    <property type="project" value="TreeGrafter"/>
</dbReference>
<evidence type="ECO:0000256" key="2">
    <source>
        <dbReference type="ARBA" id="ARBA00022692"/>
    </source>
</evidence>
<dbReference type="InterPro" id="IPR013057">
    <property type="entry name" value="AA_transpt_TM"/>
</dbReference>
<feature type="transmembrane region" description="Helical" evidence="5">
    <location>
        <begin position="225"/>
        <end position="247"/>
    </location>
</feature>
<evidence type="ECO:0000256" key="1">
    <source>
        <dbReference type="ARBA" id="ARBA00004141"/>
    </source>
</evidence>
<feature type="transmembrane region" description="Helical" evidence="5">
    <location>
        <begin position="159"/>
        <end position="175"/>
    </location>
</feature>
<feature type="transmembrane region" description="Helical" evidence="5">
    <location>
        <begin position="411"/>
        <end position="431"/>
    </location>
</feature>
<dbReference type="Gene3D" id="1.20.1740.10">
    <property type="entry name" value="Amino acid/polyamine transporter I"/>
    <property type="match status" value="1"/>
</dbReference>
<dbReference type="EMBL" id="CAXLJL010000245">
    <property type="protein sequence ID" value="CAL5135093.1"/>
    <property type="molecule type" value="Genomic_DNA"/>
</dbReference>